<evidence type="ECO:0000313" key="2">
    <source>
        <dbReference type="EMBL" id="KAK9886526.1"/>
    </source>
</evidence>
<protein>
    <submittedName>
        <fullName evidence="2">Uncharacterized protein</fullName>
    </submittedName>
</protein>
<accession>A0AAW1USL0</accession>
<evidence type="ECO:0000313" key="3">
    <source>
        <dbReference type="Proteomes" id="UP001431783"/>
    </source>
</evidence>
<feature type="compositionally biased region" description="Polar residues" evidence="1">
    <location>
        <begin position="59"/>
        <end position="68"/>
    </location>
</feature>
<comment type="caution">
    <text evidence="2">The sequence shown here is derived from an EMBL/GenBank/DDBJ whole genome shotgun (WGS) entry which is preliminary data.</text>
</comment>
<feature type="region of interest" description="Disordered" evidence="1">
    <location>
        <begin position="1"/>
        <end position="128"/>
    </location>
</feature>
<proteinExistence type="predicted"/>
<feature type="compositionally biased region" description="Basic residues" evidence="1">
    <location>
        <begin position="113"/>
        <end position="128"/>
    </location>
</feature>
<evidence type="ECO:0000256" key="1">
    <source>
        <dbReference type="SAM" id="MobiDB-lite"/>
    </source>
</evidence>
<feature type="compositionally biased region" description="Basic residues" evidence="1">
    <location>
        <begin position="78"/>
        <end position="92"/>
    </location>
</feature>
<name>A0AAW1USL0_9CUCU</name>
<feature type="non-terminal residue" evidence="2">
    <location>
        <position position="1"/>
    </location>
</feature>
<sequence>PVMTTPVNIIPDNPIPEPRGVVTPEPQSVNKPLPQSVDRPHQATAQPGVPTPTIIDSIVSPSTSSRTYFSPKELQHIPRLRKTVSNRGRKATKSTILTSSPYKQDLETSIQKNIKKNTPKTAPKKNPK</sequence>
<reference evidence="2 3" key="1">
    <citation type="submission" date="2023-03" db="EMBL/GenBank/DDBJ databases">
        <title>Genome insight into feeding habits of ladybird beetles.</title>
        <authorList>
            <person name="Li H.-S."/>
            <person name="Huang Y.-H."/>
            <person name="Pang H."/>
        </authorList>
    </citation>
    <scope>NUCLEOTIDE SEQUENCE [LARGE SCALE GENOMIC DNA]</scope>
    <source>
        <strain evidence="2">SYSU_2023b</strain>
        <tissue evidence="2">Whole body</tissue>
    </source>
</reference>
<organism evidence="2 3">
    <name type="scientific">Henosepilachna vigintioctopunctata</name>
    <dbReference type="NCBI Taxonomy" id="420089"/>
    <lineage>
        <taxon>Eukaryota</taxon>
        <taxon>Metazoa</taxon>
        <taxon>Ecdysozoa</taxon>
        <taxon>Arthropoda</taxon>
        <taxon>Hexapoda</taxon>
        <taxon>Insecta</taxon>
        <taxon>Pterygota</taxon>
        <taxon>Neoptera</taxon>
        <taxon>Endopterygota</taxon>
        <taxon>Coleoptera</taxon>
        <taxon>Polyphaga</taxon>
        <taxon>Cucujiformia</taxon>
        <taxon>Coccinelloidea</taxon>
        <taxon>Coccinellidae</taxon>
        <taxon>Epilachninae</taxon>
        <taxon>Epilachnini</taxon>
        <taxon>Henosepilachna</taxon>
    </lineage>
</organism>
<feature type="compositionally biased region" description="Polar residues" evidence="1">
    <location>
        <begin position="93"/>
        <end position="111"/>
    </location>
</feature>
<keyword evidence="3" id="KW-1185">Reference proteome</keyword>
<dbReference type="EMBL" id="JARQZJ010000100">
    <property type="protein sequence ID" value="KAK9886526.1"/>
    <property type="molecule type" value="Genomic_DNA"/>
</dbReference>
<gene>
    <name evidence="2" type="ORF">WA026_016803</name>
</gene>
<dbReference type="Proteomes" id="UP001431783">
    <property type="component" value="Unassembled WGS sequence"/>
</dbReference>
<dbReference type="AlphaFoldDB" id="A0AAW1USL0"/>